<feature type="signal peptide" evidence="7">
    <location>
        <begin position="1"/>
        <end position="17"/>
    </location>
</feature>
<dbReference type="GO" id="GO:0007155">
    <property type="term" value="P:cell adhesion"/>
    <property type="evidence" value="ECO:0007669"/>
    <property type="project" value="InterPro"/>
</dbReference>
<evidence type="ECO:0000256" key="6">
    <source>
        <dbReference type="RuleBase" id="RU003512"/>
    </source>
</evidence>
<reference evidence="8 9" key="1">
    <citation type="submission" date="2019-11" db="EMBL/GenBank/DDBJ databases">
        <title>Comparative genomics of hydrocarbon-degrading Desulfosarcina strains.</title>
        <authorList>
            <person name="Watanabe M."/>
            <person name="Kojima H."/>
            <person name="Fukui M."/>
        </authorList>
    </citation>
    <scope>NUCLEOTIDE SEQUENCE [LARGE SCALE GENOMIC DNA]</scope>
    <source>
        <strain evidence="9">oXyS1</strain>
    </source>
</reference>
<dbReference type="InterPro" id="IPR050492">
    <property type="entry name" value="Bact_metal-bind_prot9"/>
</dbReference>
<evidence type="ECO:0000256" key="3">
    <source>
        <dbReference type="ARBA" id="ARBA00022448"/>
    </source>
</evidence>
<name>A0A5K8ADI0_9BACT</name>
<evidence type="ECO:0000256" key="2">
    <source>
        <dbReference type="ARBA" id="ARBA00011028"/>
    </source>
</evidence>
<dbReference type="InterPro" id="IPR006128">
    <property type="entry name" value="Lipoprotein_PsaA-like"/>
</dbReference>
<keyword evidence="3 6" id="KW-0813">Transport</keyword>
<dbReference type="Proteomes" id="UP000422108">
    <property type="component" value="Chromosome"/>
</dbReference>
<dbReference type="AlphaFoldDB" id="A0A5K8ADI0"/>
<keyword evidence="9" id="KW-1185">Reference proteome</keyword>
<dbReference type="InterPro" id="IPR006129">
    <property type="entry name" value="AdhesinB"/>
</dbReference>
<keyword evidence="5 7" id="KW-0732">Signal</keyword>
<dbReference type="Pfam" id="PF01297">
    <property type="entry name" value="ZnuA"/>
    <property type="match status" value="1"/>
</dbReference>
<gene>
    <name evidence="8" type="primary">mtsA</name>
    <name evidence="8" type="ORF">DSCOOX_37890</name>
</gene>
<dbReference type="EMBL" id="AP021879">
    <property type="protein sequence ID" value="BBO90609.1"/>
    <property type="molecule type" value="Genomic_DNA"/>
</dbReference>
<evidence type="ECO:0000256" key="4">
    <source>
        <dbReference type="ARBA" id="ARBA00022723"/>
    </source>
</evidence>
<evidence type="ECO:0000313" key="9">
    <source>
        <dbReference type="Proteomes" id="UP000422108"/>
    </source>
</evidence>
<accession>A0A5K8ADI0</accession>
<evidence type="ECO:0000256" key="1">
    <source>
        <dbReference type="ARBA" id="ARBA00004196"/>
    </source>
</evidence>
<feature type="chain" id="PRO_5024378832" evidence="7">
    <location>
        <begin position="18"/>
        <end position="316"/>
    </location>
</feature>
<dbReference type="GO" id="GO:0030313">
    <property type="term" value="C:cell envelope"/>
    <property type="evidence" value="ECO:0007669"/>
    <property type="project" value="UniProtKB-SubCell"/>
</dbReference>
<dbReference type="SUPFAM" id="SSF53807">
    <property type="entry name" value="Helical backbone' metal receptor"/>
    <property type="match status" value="1"/>
</dbReference>
<dbReference type="PRINTS" id="PR00690">
    <property type="entry name" value="ADHESNFAMILY"/>
</dbReference>
<keyword evidence="4" id="KW-0479">Metal-binding</keyword>
<comment type="subcellular location">
    <subcellularLocation>
        <location evidence="1">Cell envelope</location>
    </subcellularLocation>
</comment>
<organism evidence="8 9">
    <name type="scientific">Desulfosarcina ovata subsp. ovata</name>
    <dbReference type="NCBI Taxonomy" id="2752305"/>
    <lineage>
        <taxon>Bacteria</taxon>
        <taxon>Pseudomonadati</taxon>
        <taxon>Thermodesulfobacteriota</taxon>
        <taxon>Desulfobacteria</taxon>
        <taxon>Desulfobacterales</taxon>
        <taxon>Desulfosarcinaceae</taxon>
        <taxon>Desulfosarcina</taxon>
    </lineage>
</organism>
<dbReference type="GO" id="GO:0030001">
    <property type="term" value="P:metal ion transport"/>
    <property type="evidence" value="ECO:0007669"/>
    <property type="project" value="InterPro"/>
</dbReference>
<dbReference type="PRINTS" id="PR00691">
    <property type="entry name" value="ADHESINB"/>
</dbReference>
<dbReference type="GO" id="GO:0046872">
    <property type="term" value="F:metal ion binding"/>
    <property type="evidence" value="ECO:0007669"/>
    <property type="project" value="UniProtKB-KW"/>
</dbReference>
<sequence>MIVALLTVLCTIASASAATFDGKYPIRVGATVGMVADIVREVAGDRAEVTNIIGSGVDPHVYSPTRSDVAVLLKSDIIFYSGLLLEGQMSDVLVKISRKRPVYAVTELLKADYLLQDKQTGHHDPHVWMDVGGWIKAVDVVVEAMAGFDPPNAELYHRNAKTYQALLHRLDDYARQAIASIPENQRVLVTAHDAFNYMGRAYGIEVKGIQGISTESEAGLKDINRLVDLLVTRRIPAVFVETSVSDKNVKALIEGAAARGHRVTIGGNLFSDAMGSPGTYEGSYVGMIDHNATLISRALGGQAPAGGMQGKLAETK</sequence>
<dbReference type="Gene3D" id="3.40.50.1980">
    <property type="entry name" value="Nitrogenase molybdenum iron protein domain"/>
    <property type="match status" value="2"/>
</dbReference>
<dbReference type="PANTHER" id="PTHR42953:SF1">
    <property type="entry name" value="METAL-BINDING PROTEIN HI_0362-RELATED"/>
    <property type="match status" value="1"/>
</dbReference>
<dbReference type="PANTHER" id="PTHR42953">
    <property type="entry name" value="HIGH-AFFINITY ZINC UPTAKE SYSTEM PROTEIN ZNUA-RELATED"/>
    <property type="match status" value="1"/>
</dbReference>
<comment type="similarity">
    <text evidence="2 6">Belongs to the bacterial solute-binding protein 9 family.</text>
</comment>
<dbReference type="InterPro" id="IPR006127">
    <property type="entry name" value="ZnuA-like"/>
</dbReference>
<proteinExistence type="inferred from homology"/>
<evidence type="ECO:0000256" key="5">
    <source>
        <dbReference type="ARBA" id="ARBA00022729"/>
    </source>
</evidence>
<protein>
    <submittedName>
        <fullName evidence="8">Manganese transporter</fullName>
    </submittedName>
</protein>
<evidence type="ECO:0000313" key="8">
    <source>
        <dbReference type="EMBL" id="BBO90609.1"/>
    </source>
</evidence>
<evidence type="ECO:0000256" key="7">
    <source>
        <dbReference type="SAM" id="SignalP"/>
    </source>
</evidence>